<keyword evidence="11" id="KW-1185">Reference proteome</keyword>
<evidence type="ECO:0000256" key="7">
    <source>
        <dbReference type="ARBA" id="ARBA00022833"/>
    </source>
</evidence>
<evidence type="ECO:0000313" key="12">
    <source>
        <dbReference type="RefSeq" id="XP_018493819.1"/>
    </source>
</evidence>
<evidence type="ECO:0000256" key="3">
    <source>
        <dbReference type="ARBA" id="ARBA00022679"/>
    </source>
</evidence>
<dbReference type="InterPro" id="IPR045072">
    <property type="entry name" value="MKRN-like"/>
</dbReference>
<keyword evidence="7 8" id="KW-0862">Zinc</keyword>
<dbReference type="Gene3D" id="3.30.40.10">
    <property type="entry name" value="Zinc/RING finger domain, C3HC4 (zinc finger)"/>
    <property type="match status" value="1"/>
</dbReference>
<comment type="catalytic activity">
    <reaction evidence="1">
        <text>S-ubiquitinyl-[E2 ubiquitin-conjugating enzyme]-L-cysteine + [acceptor protein]-L-lysine = [E2 ubiquitin-conjugating enzyme]-L-cysteine + N(6)-ubiquitinyl-[acceptor protein]-L-lysine.</text>
        <dbReference type="EC" id="2.3.2.27"/>
    </reaction>
</comment>
<dbReference type="GeneID" id="108863761"/>
<evidence type="ECO:0000256" key="8">
    <source>
        <dbReference type="PROSITE-ProRule" id="PRU00723"/>
    </source>
</evidence>
<evidence type="ECO:0000259" key="10">
    <source>
        <dbReference type="PROSITE" id="PS50103"/>
    </source>
</evidence>
<dbReference type="Pfam" id="PF14608">
    <property type="entry name" value="zf-CCCH_2"/>
    <property type="match status" value="1"/>
</dbReference>
<dbReference type="Gene3D" id="4.10.1000.10">
    <property type="entry name" value="Zinc finger, CCCH-type"/>
    <property type="match status" value="1"/>
</dbReference>
<feature type="domain" description="RING-type" evidence="9">
    <location>
        <begin position="254"/>
        <end position="308"/>
    </location>
</feature>
<evidence type="ECO:0000256" key="4">
    <source>
        <dbReference type="ARBA" id="ARBA00022723"/>
    </source>
</evidence>
<evidence type="ECO:0000256" key="1">
    <source>
        <dbReference type="ARBA" id="ARBA00000900"/>
    </source>
</evidence>
<evidence type="ECO:0000256" key="6">
    <source>
        <dbReference type="ARBA" id="ARBA00022771"/>
    </source>
</evidence>
<reference evidence="12" key="1">
    <citation type="submission" date="2025-08" db="UniProtKB">
        <authorList>
            <consortium name="RefSeq"/>
        </authorList>
    </citation>
    <scope>IDENTIFICATION</scope>
</reference>
<dbReference type="KEGG" id="goe:108863761"/>
<dbReference type="EC" id="2.3.2.27" evidence="2"/>
<dbReference type="Pfam" id="PF00097">
    <property type="entry name" value="zf-C3HC4"/>
    <property type="match status" value="1"/>
</dbReference>
<keyword evidence="4 8" id="KW-0479">Metal-binding</keyword>
<sequence length="424" mass="47461">MGQEPEQQNKKYRELNERLMEVKEYESDEISLLEFQRVGATPDYRTLAISAIKAAPSDQTLISELLVSEDPAKFCPKYCKAVPDQDISIFLSVIPWNQKKMASFSPRSVLCRFIRSNECRYGASCRFSHDGTSETVAVCRYFQRGDCRYGERCRYRHVSEDSSCPPSSSAQSIETPVESPLEASALCEFHVISGVCRNRDCKATHGDICDLCCKYVLHSNDPDLKKRHLTECRRTQEERGESAAAIEPSSELQCGICLDVVTAKEAESSRIFGILEECPHVFCLDCIKEWRRSVSVSVTAARGCPECRTESHLVIPSAYFVGKGERKATLVEGYKTALSKRICKFFDQGRGACPFASRCLSRHVLPNGELEPKDAVPVHGPENEEPWLRVPLADGSTMIVIGFEVFIIPAPGQSEDSAREYNPL</sequence>
<feature type="zinc finger region" description="C3H1-type" evidence="8">
    <location>
        <begin position="105"/>
        <end position="132"/>
    </location>
</feature>
<dbReference type="GO" id="GO:0000209">
    <property type="term" value="P:protein polyubiquitination"/>
    <property type="evidence" value="ECO:0007669"/>
    <property type="project" value="InterPro"/>
</dbReference>
<dbReference type="PROSITE" id="PS50103">
    <property type="entry name" value="ZF_C3H1"/>
    <property type="match status" value="3"/>
</dbReference>
<dbReference type="CDD" id="cd16521">
    <property type="entry name" value="RING-HC_MKRN"/>
    <property type="match status" value="1"/>
</dbReference>
<keyword evidence="5" id="KW-0677">Repeat</keyword>
<evidence type="ECO:0000256" key="5">
    <source>
        <dbReference type="ARBA" id="ARBA00022737"/>
    </source>
</evidence>
<feature type="domain" description="C3H1-type" evidence="10">
    <location>
        <begin position="133"/>
        <end position="160"/>
    </location>
</feature>
<dbReference type="Proteomes" id="UP000694867">
    <property type="component" value="Unplaced"/>
</dbReference>
<dbReference type="RefSeq" id="XP_018493819.1">
    <property type="nucleotide sequence ID" value="XM_018638303.1"/>
</dbReference>
<gene>
    <name evidence="12" type="primary">LOC108863761</name>
</gene>
<name>A0AAJ7L3N0_9ACAR</name>
<dbReference type="SMART" id="SM00356">
    <property type="entry name" value="ZnF_C3H1"/>
    <property type="match status" value="4"/>
</dbReference>
<protein>
    <recommendedName>
        <fullName evidence="2">RING-type E3 ubiquitin transferase</fullName>
        <ecNumber evidence="2">2.3.2.27</ecNumber>
    </recommendedName>
</protein>
<evidence type="ECO:0000313" key="11">
    <source>
        <dbReference type="Proteomes" id="UP000694867"/>
    </source>
</evidence>
<dbReference type="AlphaFoldDB" id="A0AAJ7L3N0"/>
<dbReference type="InterPro" id="IPR000571">
    <property type="entry name" value="Znf_CCCH"/>
</dbReference>
<dbReference type="PANTHER" id="PTHR11224:SF10">
    <property type="entry name" value="IP09428P-RELATED"/>
    <property type="match status" value="1"/>
</dbReference>
<dbReference type="SUPFAM" id="SSF57850">
    <property type="entry name" value="RING/U-box"/>
    <property type="match status" value="1"/>
</dbReference>
<dbReference type="SMART" id="SM00184">
    <property type="entry name" value="RING"/>
    <property type="match status" value="1"/>
</dbReference>
<feature type="domain" description="C3H1-type" evidence="10">
    <location>
        <begin position="105"/>
        <end position="132"/>
    </location>
</feature>
<dbReference type="InterPro" id="IPR041367">
    <property type="entry name" value="Znf-CCCH_4"/>
</dbReference>
<dbReference type="InterPro" id="IPR001841">
    <property type="entry name" value="Znf_RING"/>
</dbReference>
<dbReference type="InterPro" id="IPR036855">
    <property type="entry name" value="Znf_CCCH_sf"/>
</dbReference>
<feature type="zinc finger region" description="C3H1-type" evidence="8">
    <location>
        <begin position="133"/>
        <end position="160"/>
    </location>
</feature>
<proteinExistence type="predicted"/>
<dbReference type="InterPro" id="IPR017907">
    <property type="entry name" value="Znf_RING_CS"/>
</dbReference>
<feature type="domain" description="C3H1-type" evidence="10">
    <location>
        <begin position="337"/>
        <end position="366"/>
    </location>
</feature>
<accession>A0AAJ7L3N0</accession>
<evidence type="ECO:0000259" key="9">
    <source>
        <dbReference type="PROSITE" id="PS50089"/>
    </source>
</evidence>
<dbReference type="InterPro" id="IPR018957">
    <property type="entry name" value="Znf_C3HC4_RING-type"/>
</dbReference>
<dbReference type="PANTHER" id="PTHR11224">
    <property type="entry name" value="MAKORIN-RELATED"/>
    <property type="match status" value="1"/>
</dbReference>
<dbReference type="PROSITE" id="PS00518">
    <property type="entry name" value="ZF_RING_1"/>
    <property type="match status" value="1"/>
</dbReference>
<dbReference type="SUPFAM" id="SSF90229">
    <property type="entry name" value="CCCH zinc finger"/>
    <property type="match status" value="1"/>
</dbReference>
<keyword evidence="6 8" id="KW-0863">Zinc-finger</keyword>
<dbReference type="InterPro" id="IPR013083">
    <property type="entry name" value="Znf_RING/FYVE/PHD"/>
</dbReference>
<organism evidence="11 12">
    <name type="scientific">Galendromus occidentalis</name>
    <name type="common">western predatory mite</name>
    <dbReference type="NCBI Taxonomy" id="34638"/>
    <lineage>
        <taxon>Eukaryota</taxon>
        <taxon>Metazoa</taxon>
        <taxon>Ecdysozoa</taxon>
        <taxon>Arthropoda</taxon>
        <taxon>Chelicerata</taxon>
        <taxon>Arachnida</taxon>
        <taxon>Acari</taxon>
        <taxon>Parasitiformes</taxon>
        <taxon>Mesostigmata</taxon>
        <taxon>Gamasina</taxon>
        <taxon>Phytoseioidea</taxon>
        <taxon>Phytoseiidae</taxon>
        <taxon>Typhlodrominae</taxon>
        <taxon>Galendromus</taxon>
    </lineage>
</organism>
<dbReference type="Pfam" id="PF18044">
    <property type="entry name" value="zf-CCCH_4"/>
    <property type="match status" value="2"/>
</dbReference>
<dbReference type="PROSITE" id="PS50089">
    <property type="entry name" value="ZF_RING_2"/>
    <property type="match status" value="1"/>
</dbReference>
<dbReference type="GO" id="GO:0008270">
    <property type="term" value="F:zinc ion binding"/>
    <property type="evidence" value="ECO:0007669"/>
    <property type="project" value="UniProtKB-KW"/>
</dbReference>
<keyword evidence="3" id="KW-0808">Transferase</keyword>
<dbReference type="GO" id="GO:0061630">
    <property type="term" value="F:ubiquitin protein ligase activity"/>
    <property type="evidence" value="ECO:0007669"/>
    <property type="project" value="UniProtKB-EC"/>
</dbReference>
<feature type="zinc finger region" description="C3H1-type" evidence="8">
    <location>
        <begin position="337"/>
        <end position="366"/>
    </location>
</feature>
<evidence type="ECO:0000256" key="2">
    <source>
        <dbReference type="ARBA" id="ARBA00012483"/>
    </source>
</evidence>